<dbReference type="AlphaFoldDB" id="A0A2J6Q079"/>
<evidence type="ECO:0000313" key="6">
    <source>
        <dbReference type="EMBL" id="PMD19691.1"/>
    </source>
</evidence>
<reference evidence="6 7" key="1">
    <citation type="submission" date="2016-05" db="EMBL/GenBank/DDBJ databases">
        <title>A degradative enzymes factory behind the ericoid mycorrhizal symbiosis.</title>
        <authorList>
            <consortium name="DOE Joint Genome Institute"/>
            <person name="Martino E."/>
            <person name="Morin E."/>
            <person name="Grelet G."/>
            <person name="Kuo A."/>
            <person name="Kohler A."/>
            <person name="Daghino S."/>
            <person name="Barry K."/>
            <person name="Choi C."/>
            <person name="Cichocki N."/>
            <person name="Clum A."/>
            <person name="Copeland A."/>
            <person name="Hainaut M."/>
            <person name="Haridas S."/>
            <person name="Labutti K."/>
            <person name="Lindquist E."/>
            <person name="Lipzen A."/>
            <person name="Khouja H.-R."/>
            <person name="Murat C."/>
            <person name="Ohm R."/>
            <person name="Olson A."/>
            <person name="Spatafora J."/>
            <person name="Veneault-Fourrey C."/>
            <person name="Henrissat B."/>
            <person name="Grigoriev I."/>
            <person name="Martin F."/>
            <person name="Perotto S."/>
        </authorList>
    </citation>
    <scope>NUCLEOTIDE SEQUENCE [LARGE SCALE GENOMIC DNA]</scope>
    <source>
        <strain evidence="6 7">UAMH 7357</strain>
    </source>
</reference>
<dbReference type="GO" id="GO:0016020">
    <property type="term" value="C:membrane"/>
    <property type="evidence" value="ECO:0007669"/>
    <property type="project" value="UniProtKB-SubCell"/>
</dbReference>
<keyword evidence="4 5" id="KW-0472">Membrane</keyword>
<dbReference type="STRING" id="1745343.A0A2J6Q079"/>
<evidence type="ECO:0000256" key="5">
    <source>
        <dbReference type="SAM" id="Phobius"/>
    </source>
</evidence>
<dbReference type="InterPro" id="IPR002523">
    <property type="entry name" value="MgTranspt_CorA/ZnTranspt_ZntB"/>
</dbReference>
<evidence type="ECO:0000256" key="4">
    <source>
        <dbReference type="ARBA" id="ARBA00023136"/>
    </source>
</evidence>
<protein>
    <recommendedName>
        <fullName evidence="8">Cora-domain-containing protein</fullName>
    </recommendedName>
</protein>
<feature type="transmembrane region" description="Helical" evidence="5">
    <location>
        <begin position="432"/>
        <end position="451"/>
    </location>
</feature>
<evidence type="ECO:0000313" key="7">
    <source>
        <dbReference type="Proteomes" id="UP000235672"/>
    </source>
</evidence>
<dbReference type="GO" id="GO:0046873">
    <property type="term" value="F:metal ion transmembrane transporter activity"/>
    <property type="evidence" value="ECO:0007669"/>
    <property type="project" value="InterPro"/>
</dbReference>
<keyword evidence="3 5" id="KW-1133">Transmembrane helix</keyword>
<organism evidence="6 7">
    <name type="scientific">Hyaloscypha hepaticicola</name>
    <dbReference type="NCBI Taxonomy" id="2082293"/>
    <lineage>
        <taxon>Eukaryota</taxon>
        <taxon>Fungi</taxon>
        <taxon>Dikarya</taxon>
        <taxon>Ascomycota</taxon>
        <taxon>Pezizomycotina</taxon>
        <taxon>Leotiomycetes</taxon>
        <taxon>Helotiales</taxon>
        <taxon>Hyaloscyphaceae</taxon>
        <taxon>Hyaloscypha</taxon>
    </lineage>
</organism>
<dbReference type="OrthoDB" id="5428055at2759"/>
<evidence type="ECO:0000256" key="2">
    <source>
        <dbReference type="ARBA" id="ARBA00022692"/>
    </source>
</evidence>
<evidence type="ECO:0008006" key="8">
    <source>
        <dbReference type="Google" id="ProtNLM"/>
    </source>
</evidence>
<dbReference type="InterPro" id="IPR045863">
    <property type="entry name" value="CorA_TM1_TM2"/>
</dbReference>
<dbReference type="Gene3D" id="1.20.58.340">
    <property type="entry name" value="Magnesium transport protein CorA, transmembrane region"/>
    <property type="match status" value="1"/>
</dbReference>
<evidence type="ECO:0000256" key="1">
    <source>
        <dbReference type="ARBA" id="ARBA00004141"/>
    </source>
</evidence>
<evidence type="ECO:0000256" key="3">
    <source>
        <dbReference type="ARBA" id="ARBA00022989"/>
    </source>
</evidence>
<dbReference type="EMBL" id="KZ613488">
    <property type="protein sequence ID" value="PMD19691.1"/>
    <property type="molecule type" value="Genomic_DNA"/>
</dbReference>
<dbReference type="Proteomes" id="UP000235672">
    <property type="component" value="Unassembled WGS sequence"/>
</dbReference>
<proteinExistence type="predicted"/>
<sequence>MARSYSSYIVAQSKRTPCLQNVCQFISDDCRKHDCKIVSLEFFAQDEKPRRTDLDQLNLEALLNTDVCGCQGRLIIVEDLSTAVIETLGSCLDIDPLFFASQIHGPTFDIVSSKPSDAILPSRALSQNFLSVQYQRTVDFGACSSAPRKMLRNSNVPRKIVLLPPIKNRSIGLEQQSCSILLSTTKSKPWLGLILVDKPNSDKYTTSEKQLVLPSTPFQGGYEDFSERPCFFEPDSGSPGRVSLLEDLVYYWEKERPPAFQPDQPTLLSLTYYPLKIAAAEWVSYVAVISHSIKQFEYSTEATFEEHGLRKIDSDLRSLEVWGRRCLQTSSKLQSAISFLKYQINGAPELEEYSLMIRDFEYIADLVTTYGRRLEIMVPVVTSVLQITDTRRSLKEAANVTRLTYLALLFVPLSFVASLFSMNGGVSAHDLTIYFAVALPLCAMVFFVTRLPTFDFVPLGPAFGKFGNWMRKAL</sequence>
<keyword evidence="7" id="KW-1185">Reference proteome</keyword>
<accession>A0A2J6Q079</accession>
<dbReference type="SUPFAM" id="SSF144083">
    <property type="entry name" value="Magnesium transport protein CorA, transmembrane region"/>
    <property type="match status" value="1"/>
</dbReference>
<gene>
    <name evidence="6" type="ORF">NA56DRAFT_690301</name>
</gene>
<comment type="subcellular location">
    <subcellularLocation>
        <location evidence="1">Membrane</location>
        <topology evidence="1">Multi-pass membrane protein</topology>
    </subcellularLocation>
</comment>
<name>A0A2J6Q079_9HELO</name>
<feature type="transmembrane region" description="Helical" evidence="5">
    <location>
        <begin position="403"/>
        <end position="420"/>
    </location>
</feature>
<keyword evidence="2 5" id="KW-0812">Transmembrane</keyword>
<dbReference type="Pfam" id="PF01544">
    <property type="entry name" value="CorA"/>
    <property type="match status" value="1"/>
</dbReference>